<evidence type="ECO:0000313" key="8">
    <source>
        <dbReference type="Proteomes" id="UP000524246"/>
    </source>
</evidence>
<feature type="transmembrane region" description="Helical" evidence="6">
    <location>
        <begin position="44"/>
        <end position="63"/>
    </location>
</feature>
<dbReference type="GO" id="GO:0005886">
    <property type="term" value="C:plasma membrane"/>
    <property type="evidence" value="ECO:0007669"/>
    <property type="project" value="UniProtKB-SubCell"/>
</dbReference>
<dbReference type="Pfam" id="PF03706">
    <property type="entry name" value="LPG_synthase_TM"/>
    <property type="match status" value="1"/>
</dbReference>
<feature type="transmembrane region" description="Helical" evidence="6">
    <location>
        <begin position="150"/>
        <end position="175"/>
    </location>
</feature>
<feature type="transmembrane region" description="Helical" evidence="6">
    <location>
        <begin position="12"/>
        <end position="32"/>
    </location>
</feature>
<dbReference type="PANTHER" id="PTHR39087">
    <property type="entry name" value="UPF0104 MEMBRANE PROTEIN MJ1595"/>
    <property type="match status" value="1"/>
</dbReference>
<keyword evidence="4 6" id="KW-1133">Transmembrane helix</keyword>
<dbReference type="InterPro" id="IPR022791">
    <property type="entry name" value="L-PG_synthase/AglD"/>
</dbReference>
<evidence type="ECO:0000313" key="7">
    <source>
        <dbReference type="EMBL" id="NMC62138.1"/>
    </source>
</evidence>
<evidence type="ECO:0000256" key="1">
    <source>
        <dbReference type="ARBA" id="ARBA00004651"/>
    </source>
</evidence>
<dbReference type="PANTHER" id="PTHR39087:SF2">
    <property type="entry name" value="UPF0104 MEMBRANE PROTEIN MJ1595"/>
    <property type="match status" value="1"/>
</dbReference>
<evidence type="ECO:0000256" key="3">
    <source>
        <dbReference type="ARBA" id="ARBA00022692"/>
    </source>
</evidence>
<evidence type="ECO:0000256" key="6">
    <source>
        <dbReference type="SAM" id="Phobius"/>
    </source>
</evidence>
<accession>A0A7X9FPU9</accession>
<keyword evidence="5 6" id="KW-0472">Membrane</keyword>
<sequence>MKMLLSSKKLHSGLGFLISSVILIWLFARMDWTQVLDALYKVKLWPFIPAIVLFFLNAIFRAWRWRYLLPNGEKIRLKVLYDCLMIGNLASYVLPLRAGEFVRPFMLSRKSGIQFSTTFISIVIERFFDLSLVLLSFALMVLFVPGVPEIVYQGAYALSVIAIAILIFMIIGSFFPETVMRVSMFFISILPRSLHERMEKFIRGLLTGGAVLRQGKRLVILILLSLLVWLFIYIFYQVLIALFAIKGSFWIGVAIGVITALAVAAPSAPGFIGVYQAGCVAALVLFGINEEVAVAFSIITHAFQFIMVLIAGFVSLMSNNLSFADIKNQAHEIEDTETVS</sequence>
<proteinExistence type="predicted"/>
<keyword evidence="3 6" id="KW-0812">Transmembrane</keyword>
<protein>
    <submittedName>
        <fullName evidence="7">Flippase-like domain-containing protein</fullName>
    </submittedName>
</protein>
<feature type="transmembrane region" description="Helical" evidence="6">
    <location>
        <begin position="242"/>
        <end position="263"/>
    </location>
</feature>
<comment type="caution">
    <text evidence="7">The sequence shown here is derived from an EMBL/GenBank/DDBJ whole genome shotgun (WGS) entry which is preliminary data.</text>
</comment>
<keyword evidence="2" id="KW-1003">Cell membrane</keyword>
<dbReference type="NCBIfam" id="TIGR00374">
    <property type="entry name" value="flippase-like domain"/>
    <property type="match status" value="1"/>
</dbReference>
<comment type="subcellular location">
    <subcellularLocation>
        <location evidence="1">Cell membrane</location>
        <topology evidence="1">Multi-pass membrane protein</topology>
    </subcellularLocation>
</comment>
<evidence type="ECO:0000256" key="4">
    <source>
        <dbReference type="ARBA" id="ARBA00022989"/>
    </source>
</evidence>
<name>A0A7X9FPU9_9DELT</name>
<dbReference type="AlphaFoldDB" id="A0A7X9FPU9"/>
<organism evidence="7 8">
    <name type="scientific">SAR324 cluster bacterium</name>
    <dbReference type="NCBI Taxonomy" id="2024889"/>
    <lineage>
        <taxon>Bacteria</taxon>
        <taxon>Deltaproteobacteria</taxon>
        <taxon>SAR324 cluster</taxon>
    </lineage>
</organism>
<evidence type="ECO:0000256" key="5">
    <source>
        <dbReference type="ARBA" id="ARBA00023136"/>
    </source>
</evidence>
<feature type="transmembrane region" description="Helical" evidence="6">
    <location>
        <begin position="115"/>
        <end position="144"/>
    </location>
</feature>
<reference evidence="7 8" key="1">
    <citation type="journal article" date="2020" name="Biotechnol. Biofuels">
        <title>New insights from the biogas microbiome by comprehensive genome-resolved metagenomics of nearly 1600 species originating from multiple anaerobic digesters.</title>
        <authorList>
            <person name="Campanaro S."/>
            <person name="Treu L."/>
            <person name="Rodriguez-R L.M."/>
            <person name="Kovalovszki A."/>
            <person name="Ziels R.M."/>
            <person name="Maus I."/>
            <person name="Zhu X."/>
            <person name="Kougias P.G."/>
            <person name="Basile A."/>
            <person name="Luo G."/>
            <person name="Schluter A."/>
            <person name="Konstantinidis K.T."/>
            <person name="Angelidaki I."/>
        </authorList>
    </citation>
    <scope>NUCLEOTIDE SEQUENCE [LARGE SCALE GENOMIC DNA]</scope>
    <source>
        <strain evidence="7">AS27yjCOA_65</strain>
    </source>
</reference>
<feature type="transmembrane region" description="Helical" evidence="6">
    <location>
        <begin position="218"/>
        <end position="236"/>
    </location>
</feature>
<dbReference type="Proteomes" id="UP000524246">
    <property type="component" value="Unassembled WGS sequence"/>
</dbReference>
<dbReference type="EMBL" id="JAAZON010000121">
    <property type="protein sequence ID" value="NMC62138.1"/>
    <property type="molecule type" value="Genomic_DNA"/>
</dbReference>
<gene>
    <name evidence="7" type="ORF">GYA55_03125</name>
</gene>
<feature type="transmembrane region" description="Helical" evidence="6">
    <location>
        <begin position="75"/>
        <end position="94"/>
    </location>
</feature>
<feature type="transmembrane region" description="Helical" evidence="6">
    <location>
        <begin position="294"/>
        <end position="317"/>
    </location>
</feature>
<evidence type="ECO:0000256" key="2">
    <source>
        <dbReference type="ARBA" id="ARBA00022475"/>
    </source>
</evidence>